<evidence type="ECO:0000313" key="2">
    <source>
        <dbReference type="EMBL" id="HHY25844.1"/>
    </source>
</evidence>
<dbReference type="PANTHER" id="PTHR34227">
    <property type="entry name" value="CHAPERONE PROTEIN YCDY"/>
    <property type="match status" value="1"/>
</dbReference>
<organism evidence="2 3">
    <name type="scientific">Desulfitobacterium dehalogenans</name>
    <dbReference type="NCBI Taxonomy" id="36854"/>
    <lineage>
        <taxon>Bacteria</taxon>
        <taxon>Bacillati</taxon>
        <taxon>Bacillota</taxon>
        <taxon>Clostridia</taxon>
        <taxon>Eubacteriales</taxon>
        <taxon>Desulfitobacteriaceae</taxon>
        <taxon>Desulfitobacterium</taxon>
    </lineage>
</organism>
<dbReference type="EMBL" id="DUTF01000087">
    <property type="protein sequence ID" value="HHY25844.1"/>
    <property type="molecule type" value="Genomic_DNA"/>
</dbReference>
<protein>
    <submittedName>
        <fullName evidence="2">Molecular chaperone TorD family protein</fullName>
    </submittedName>
</protein>
<dbReference type="Proteomes" id="UP000553059">
    <property type="component" value="Unassembled WGS sequence"/>
</dbReference>
<evidence type="ECO:0000313" key="3">
    <source>
        <dbReference type="Proteomes" id="UP000553059"/>
    </source>
</evidence>
<dbReference type="Gene3D" id="1.10.3480.10">
    <property type="entry name" value="TorD-like"/>
    <property type="match status" value="1"/>
</dbReference>
<name>A0A7C6Z308_9FIRM</name>
<dbReference type="InterPro" id="IPR020945">
    <property type="entry name" value="DMSO/NO3_reduct_chaperone"/>
</dbReference>
<keyword evidence="1" id="KW-0143">Chaperone</keyword>
<gene>
    <name evidence="2" type="ORF">GX523_03665</name>
</gene>
<dbReference type="InterPro" id="IPR036411">
    <property type="entry name" value="TorD-like_sf"/>
</dbReference>
<sequence>MNNTCPSPQALQDLLRLFAEFFAFPDEDFCEAVRGGSVDLQVKELSQRAGVPIESELKKDALSYEEWVTSYNRCFLGVQKPFAPLIESIYKPWTTDESFQVPFKNQKGYLMGDSAQHIQHILKSFGLEIPREYTMMPDHLVILLELLAFLVGSGFEKEAKQFCQDHFDWLPDLQKAIEDIPANGRIFITALAELEDILQTFMSHARNHALLKETIDYSNF</sequence>
<accession>A0A7C6Z308</accession>
<proteinExistence type="predicted"/>
<dbReference type="Pfam" id="PF02613">
    <property type="entry name" value="Nitrate_red_del"/>
    <property type="match status" value="1"/>
</dbReference>
<comment type="caution">
    <text evidence="2">The sequence shown here is derived from an EMBL/GenBank/DDBJ whole genome shotgun (WGS) entry which is preliminary data.</text>
</comment>
<dbReference type="AlphaFoldDB" id="A0A7C6Z308"/>
<evidence type="ECO:0000256" key="1">
    <source>
        <dbReference type="ARBA" id="ARBA00023186"/>
    </source>
</evidence>
<dbReference type="InterPro" id="IPR050289">
    <property type="entry name" value="TorD/DmsD_chaperones"/>
</dbReference>
<dbReference type="PANTHER" id="PTHR34227:SF1">
    <property type="entry name" value="DIMETHYL SULFOXIDE REDUCTASE CHAPERONE-RELATED"/>
    <property type="match status" value="1"/>
</dbReference>
<dbReference type="SUPFAM" id="SSF89155">
    <property type="entry name" value="TorD-like"/>
    <property type="match status" value="1"/>
</dbReference>
<reference evidence="2 3" key="1">
    <citation type="journal article" date="2020" name="Biotechnol. Biofuels">
        <title>New insights from the biogas microbiome by comprehensive genome-resolved metagenomics of nearly 1600 species originating from multiple anaerobic digesters.</title>
        <authorList>
            <person name="Campanaro S."/>
            <person name="Treu L."/>
            <person name="Rodriguez-R L.M."/>
            <person name="Kovalovszki A."/>
            <person name="Ziels R.M."/>
            <person name="Maus I."/>
            <person name="Zhu X."/>
            <person name="Kougias P.G."/>
            <person name="Basile A."/>
            <person name="Luo G."/>
            <person name="Schluter A."/>
            <person name="Konstantinidis K.T."/>
            <person name="Angelidaki I."/>
        </authorList>
    </citation>
    <scope>NUCLEOTIDE SEQUENCE [LARGE SCALE GENOMIC DNA]</scope>
    <source>
        <strain evidence="2">AS05jafATM_4</strain>
    </source>
</reference>